<reference evidence="4 5" key="1">
    <citation type="submission" date="2019-11" db="EMBL/GenBank/DDBJ databases">
        <authorList>
            <person name="Holert J."/>
        </authorList>
    </citation>
    <scope>NUCLEOTIDE SEQUENCE [LARGE SCALE GENOMIC DNA]</scope>
    <source>
        <strain evidence="4">BC5_2</strain>
    </source>
</reference>
<accession>A0A5S9Q6S1</accession>
<dbReference type="OrthoDB" id="6265027at2"/>
<proteinExistence type="predicted"/>
<evidence type="ECO:0000256" key="2">
    <source>
        <dbReference type="SAM" id="SignalP"/>
    </source>
</evidence>
<dbReference type="SUPFAM" id="SSF56925">
    <property type="entry name" value="OMPA-like"/>
    <property type="match status" value="1"/>
</dbReference>
<dbReference type="AlphaFoldDB" id="A0A5S9Q6S1"/>
<dbReference type="InterPro" id="IPR011250">
    <property type="entry name" value="OMP/PagP_B-barrel"/>
</dbReference>
<protein>
    <recommendedName>
        <fullName evidence="3">Outer membrane protein beta-barrel domain-containing protein</fullName>
    </recommendedName>
</protein>
<feature type="signal peptide" evidence="2">
    <location>
        <begin position="1"/>
        <end position="21"/>
    </location>
</feature>
<dbReference type="InterPro" id="IPR027385">
    <property type="entry name" value="Beta-barrel_OMP"/>
</dbReference>
<name>A0A5S9Q6S1_9GAMM</name>
<sequence>MKKFITTALLSASLVSSYTYADSDEGYDRTGWYVGGNLGFMNIDLNPDKAGSRSLKGSSISVGPYGGYNVNEWFGIEFAGQVGPLAGDIDGFEDSSALALTVAPKFTYQASDLVGLFVKTGIAVLNYSASPKGVISSNGVSKDESVAWNGVGYTVGAGIQFSVAKDVYVRATYDYSSANLSSNDKIISDGNIYKLVDLDATYSEFKVGAHYQF</sequence>
<dbReference type="Proteomes" id="UP000434580">
    <property type="component" value="Unassembled WGS sequence"/>
</dbReference>
<dbReference type="EMBL" id="CACSII010000016">
    <property type="protein sequence ID" value="CAA0110495.1"/>
    <property type="molecule type" value="Genomic_DNA"/>
</dbReference>
<feature type="domain" description="Outer membrane protein beta-barrel" evidence="3">
    <location>
        <begin position="8"/>
        <end position="213"/>
    </location>
</feature>
<evidence type="ECO:0000313" key="5">
    <source>
        <dbReference type="Proteomes" id="UP000434580"/>
    </source>
</evidence>
<keyword evidence="1 2" id="KW-0732">Signal</keyword>
<evidence type="ECO:0000259" key="3">
    <source>
        <dbReference type="Pfam" id="PF13505"/>
    </source>
</evidence>
<dbReference type="Gene3D" id="2.40.160.20">
    <property type="match status" value="1"/>
</dbReference>
<evidence type="ECO:0000256" key="1">
    <source>
        <dbReference type="ARBA" id="ARBA00022729"/>
    </source>
</evidence>
<gene>
    <name evidence="4" type="ORF">DPBNPPHM_01386</name>
</gene>
<feature type="chain" id="PRO_5030138105" description="Outer membrane protein beta-barrel domain-containing protein" evidence="2">
    <location>
        <begin position="22"/>
        <end position="213"/>
    </location>
</feature>
<evidence type="ECO:0000313" key="4">
    <source>
        <dbReference type="EMBL" id="CAA0110495.1"/>
    </source>
</evidence>
<dbReference type="Pfam" id="PF13505">
    <property type="entry name" value="OMP_b-brl"/>
    <property type="match status" value="1"/>
</dbReference>
<organism evidence="4 5">
    <name type="scientific">BD1-7 clade bacterium</name>
    <dbReference type="NCBI Taxonomy" id="2029982"/>
    <lineage>
        <taxon>Bacteria</taxon>
        <taxon>Pseudomonadati</taxon>
        <taxon>Pseudomonadota</taxon>
        <taxon>Gammaproteobacteria</taxon>
        <taxon>Cellvibrionales</taxon>
        <taxon>Spongiibacteraceae</taxon>
        <taxon>BD1-7 clade</taxon>
    </lineage>
</organism>